<keyword evidence="1" id="KW-0732">Signal</keyword>
<dbReference type="Proteomes" id="UP000326837">
    <property type="component" value="Chromosome"/>
</dbReference>
<dbReference type="InterPro" id="IPR010281">
    <property type="entry name" value="DUF885"/>
</dbReference>
<feature type="chain" id="PRO_5025003798" description="DUF885 domain-containing protein" evidence="1">
    <location>
        <begin position="25"/>
        <end position="594"/>
    </location>
</feature>
<reference evidence="3" key="1">
    <citation type="submission" date="2019-10" db="EMBL/GenBank/DDBJ databases">
        <title>Lacipirellula parvula gen. nov., sp. nov., representing a lineage of planctomycetes widespread in freshwater anoxic habitats, and description of the family Lacipirellulaceae.</title>
        <authorList>
            <person name="Dedysh S.N."/>
            <person name="Kulichevskaya I.S."/>
            <person name="Beletsky A.V."/>
            <person name="Rakitin A.L."/>
            <person name="Mardanov A.V."/>
            <person name="Ivanova A.A."/>
            <person name="Saltykova V.X."/>
            <person name="Rijpstra W.I.C."/>
            <person name="Sinninghe Damste J.S."/>
            <person name="Ravin N.V."/>
        </authorList>
    </citation>
    <scope>NUCLEOTIDE SEQUENCE [LARGE SCALE GENOMIC DNA]</scope>
    <source>
        <strain evidence="3">PX69</strain>
    </source>
</reference>
<evidence type="ECO:0000313" key="3">
    <source>
        <dbReference type="Proteomes" id="UP000326837"/>
    </source>
</evidence>
<dbReference type="AlphaFoldDB" id="A0A5K7XHN6"/>
<sequence length="594" mass="67388">MMRLKTLAVFVGLLLLPQPRFVVAEEPTPSAQLTALLDEIWEFGLVESPTFATSLGDRRFNDRLAKVSPADSARRYEQNKKFAERLASIDRAELAAAEQVNYDMLARQLRDDAAEFEFKSHLTPIDCRSGFHIEFPELRRDVPLNTVEDYENYIARLRAFDDYATGHIELLRAGIAADVTQPEVILLGYEGTITPHIVDDPEKSLLYEPLTKFPAGVPEGEQERLRAAARAAIAEGVVPGYRRFLKFMQDEYVPAARGSIGASALPGGRDFYRHRVRRFTTLDTTPEEVHARGLAEVKRIRAEMEAIKEQVGFDGDYAAFVEHLQNDPQFFAKTPEELLERASFILKKMDGQLPTLFGKLPRMPYGLRPVPDYVAPRTSSAYYNPPAGDGTRAGFFNLNTYNLKARPLFGLEALALHEAVPGHHLQIALQQEMEELPKFRRYSDCTAFIEGWALYSERLGLECGFYEDPYSNFGRLSMEMWRACRLVVDTGMHYMDWPRERAIKFMAENSAQPIHNVEAEIDRYIGWPGQALAYKTGELKIRELRERAERELGEKFDVRAFHDRVLSGGAVPLDVLEASVVEWIGEVQGDSVRN</sequence>
<dbReference type="PANTHER" id="PTHR33361">
    <property type="entry name" value="GLR0591 PROTEIN"/>
    <property type="match status" value="1"/>
</dbReference>
<accession>A0A5K7XHN6</accession>
<name>A0A5K7XHN6_9BACT</name>
<dbReference type="RefSeq" id="WP_152100867.1">
    <property type="nucleotide sequence ID" value="NZ_AP021861.1"/>
</dbReference>
<proteinExistence type="predicted"/>
<evidence type="ECO:0000313" key="2">
    <source>
        <dbReference type="EMBL" id="BBO35497.1"/>
    </source>
</evidence>
<dbReference type="Pfam" id="PF05960">
    <property type="entry name" value="DUF885"/>
    <property type="match status" value="1"/>
</dbReference>
<keyword evidence="3" id="KW-1185">Reference proteome</keyword>
<feature type="signal peptide" evidence="1">
    <location>
        <begin position="1"/>
        <end position="24"/>
    </location>
</feature>
<dbReference type="KEGG" id="lpav:PLANPX_5109"/>
<dbReference type="PANTHER" id="PTHR33361:SF2">
    <property type="entry name" value="DUF885 DOMAIN-CONTAINING PROTEIN"/>
    <property type="match status" value="1"/>
</dbReference>
<evidence type="ECO:0000256" key="1">
    <source>
        <dbReference type="SAM" id="SignalP"/>
    </source>
</evidence>
<evidence type="ECO:0008006" key="4">
    <source>
        <dbReference type="Google" id="ProtNLM"/>
    </source>
</evidence>
<organism evidence="2 3">
    <name type="scientific">Lacipirellula parvula</name>
    <dbReference type="NCBI Taxonomy" id="2650471"/>
    <lineage>
        <taxon>Bacteria</taxon>
        <taxon>Pseudomonadati</taxon>
        <taxon>Planctomycetota</taxon>
        <taxon>Planctomycetia</taxon>
        <taxon>Pirellulales</taxon>
        <taxon>Lacipirellulaceae</taxon>
        <taxon>Lacipirellula</taxon>
    </lineage>
</organism>
<gene>
    <name evidence="2" type="ORF">PLANPX_5109</name>
</gene>
<dbReference type="EMBL" id="AP021861">
    <property type="protein sequence ID" value="BBO35497.1"/>
    <property type="molecule type" value="Genomic_DNA"/>
</dbReference>
<protein>
    <recommendedName>
        <fullName evidence="4">DUF885 domain-containing protein</fullName>
    </recommendedName>
</protein>